<evidence type="ECO:0000313" key="11">
    <source>
        <dbReference type="EMBL" id="MWB96487.1"/>
    </source>
</evidence>
<dbReference type="GO" id="GO:0015344">
    <property type="term" value="F:siderophore uptake transmembrane transporter activity"/>
    <property type="evidence" value="ECO:0007669"/>
    <property type="project" value="TreeGrafter"/>
</dbReference>
<dbReference type="RefSeq" id="WP_160376382.1">
    <property type="nucleotide sequence ID" value="NZ_WSTB01000014.1"/>
</dbReference>
<accession>A0A6I4NZJ5</accession>
<dbReference type="InterPro" id="IPR036942">
    <property type="entry name" value="Beta-barrel_TonB_sf"/>
</dbReference>
<evidence type="ECO:0000259" key="10">
    <source>
        <dbReference type="Pfam" id="PF14905"/>
    </source>
</evidence>
<evidence type="ECO:0000256" key="7">
    <source>
        <dbReference type="ARBA" id="ARBA00023237"/>
    </source>
</evidence>
<keyword evidence="11" id="KW-0675">Receptor</keyword>
<name>A0A6I4NZJ5_9FLAO</name>
<keyword evidence="5" id="KW-0732">Signal</keyword>
<evidence type="ECO:0000256" key="6">
    <source>
        <dbReference type="ARBA" id="ARBA00023136"/>
    </source>
</evidence>
<evidence type="ECO:0000256" key="2">
    <source>
        <dbReference type="ARBA" id="ARBA00022448"/>
    </source>
</evidence>
<dbReference type="GO" id="GO:0009279">
    <property type="term" value="C:cell outer membrane"/>
    <property type="evidence" value="ECO:0007669"/>
    <property type="project" value="UniProtKB-SubCell"/>
</dbReference>
<comment type="caution">
    <text evidence="11">The sequence shown here is derived from an EMBL/GenBank/DDBJ whole genome shotgun (WGS) entry which is preliminary data.</text>
</comment>
<protein>
    <submittedName>
        <fullName evidence="11">TonB-dependent receptor</fullName>
    </submittedName>
</protein>
<dbReference type="PANTHER" id="PTHR30069:SF29">
    <property type="entry name" value="HEMOGLOBIN AND HEMOGLOBIN-HAPTOGLOBIN-BINDING PROTEIN 1-RELATED"/>
    <property type="match status" value="1"/>
</dbReference>
<keyword evidence="4 8" id="KW-0812">Transmembrane</keyword>
<evidence type="ECO:0000256" key="1">
    <source>
        <dbReference type="ARBA" id="ARBA00004571"/>
    </source>
</evidence>
<dbReference type="PROSITE" id="PS52016">
    <property type="entry name" value="TONB_DEPENDENT_REC_3"/>
    <property type="match status" value="1"/>
</dbReference>
<dbReference type="EMBL" id="WSTB01000014">
    <property type="protein sequence ID" value="MWB96487.1"/>
    <property type="molecule type" value="Genomic_DNA"/>
</dbReference>
<dbReference type="InterPro" id="IPR037066">
    <property type="entry name" value="Plug_dom_sf"/>
</dbReference>
<dbReference type="Pfam" id="PF07715">
    <property type="entry name" value="Plug"/>
    <property type="match status" value="1"/>
</dbReference>
<proteinExistence type="inferred from homology"/>
<dbReference type="Gene3D" id="2.170.130.10">
    <property type="entry name" value="TonB-dependent receptor, plug domain"/>
    <property type="match status" value="1"/>
</dbReference>
<feature type="domain" description="TonB-dependent receptor plug" evidence="9">
    <location>
        <begin position="55"/>
        <end position="148"/>
    </location>
</feature>
<dbReference type="InterPro" id="IPR039426">
    <property type="entry name" value="TonB-dep_rcpt-like"/>
</dbReference>
<reference evidence="11 12" key="1">
    <citation type="submission" date="2019-12" db="EMBL/GenBank/DDBJ databases">
        <authorList>
            <person name="Kim Y.S."/>
        </authorList>
    </citation>
    <scope>NUCLEOTIDE SEQUENCE [LARGE SCALE GENOMIC DNA]</scope>
    <source>
        <strain evidence="11 12">GA093</strain>
    </source>
</reference>
<evidence type="ECO:0000256" key="3">
    <source>
        <dbReference type="ARBA" id="ARBA00022452"/>
    </source>
</evidence>
<dbReference type="AlphaFoldDB" id="A0A6I4NZJ5"/>
<evidence type="ECO:0000259" key="9">
    <source>
        <dbReference type="Pfam" id="PF07715"/>
    </source>
</evidence>
<keyword evidence="3 8" id="KW-1134">Transmembrane beta strand</keyword>
<dbReference type="SUPFAM" id="SSF56935">
    <property type="entry name" value="Porins"/>
    <property type="match status" value="1"/>
</dbReference>
<keyword evidence="7 8" id="KW-0998">Cell outer membrane</keyword>
<dbReference type="GO" id="GO:0044718">
    <property type="term" value="P:siderophore transmembrane transport"/>
    <property type="evidence" value="ECO:0007669"/>
    <property type="project" value="TreeGrafter"/>
</dbReference>
<comment type="similarity">
    <text evidence="8">Belongs to the TonB-dependent receptor family.</text>
</comment>
<comment type="subcellular location">
    <subcellularLocation>
        <location evidence="1 8">Cell outer membrane</location>
        <topology evidence="1 8">Multi-pass membrane protein</topology>
    </subcellularLocation>
</comment>
<evidence type="ECO:0000256" key="5">
    <source>
        <dbReference type="ARBA" id="ARBA00022729"/>
    </source>
</evidence>
<dbReference type="Pfam" id="PF14905">
    <property type="entry name" value="OMP_b-brl_3"/>
    <property type="match status" value="1"/>
</dbReference>
<evidence type="ECO:0000256" key="4">
    <source>
        <dbReference type="ARBA" id="ARBA00022692"/>
    </source>
</evidence>
<evidence type="ECO:0000313" key="12">
    <source>
        <dbReference type="Proteomes" id="UP000471501"/>
    </source>
</evidence>
<dbReference type="InterPro" id="IPR041700">
    <property type="entry name" value="OMP_b-brl_3"/>
</dbReference>
<evidence type="ECO:0000256" key="8">
    <source>
        <dbReference type="PROSITE-ProRule" id="PRU01360"/>
    </source>
</evidence>
<feature type="domain" description="Outer membrane protein beta-barrel" evidence="10">
    <location>
        <begin position="305"/>
        <end position="705"/>
    </location>
</feature>
<dbReference type="Proteomes" id="UP000471501">
    <property type="component" value="Unassembled WGS sequence"/>
</dbReference>
<keyword evidence="6 8" id="KW-0472">Membrane</keyword>
<keyword evidence="12" id="KW-1185">Reference proteome</keyword>
<dbReference type="PANTHER" id="PTHR30069">
    <property type="entry name" value="TONB-DEPENDENT OUTER MEMBRANE RECEPTOR"/>
    <property type="match status" value="1"/>
</dbReference>
<keyword evidence="2 8" id="KW-0813">Transport</keyword>
<dbReference type="Gene3D" id="2.40.170.20">
    <property type="entry name" value="TonB-dependent receptor, beta-barrel domain"/>
    <property type="match status" value="1"/>
</dbReference>
<organism evidence="11 12">
    <name type="scientific">Flavobacterium hydrocarbonoxydans</name>
    <dbReference type="NCBI Taxonomy" id="2683249"/>
    <lineage>
        <taxon>Bacteria</taxon>
        <taxon>Pseudomonadati</taxon>
        <taxon>Bacteroidota</taxon>
        <taxon>Flavobacteriia</taxon>
        <taxon>Flavobacteriales</taxon>
        <taxon>Flavobacteriaceae</taxon>
        <taxon>Flavobacterium</taxon>
    </lineage>
</organism>
<gene>
    <name evidence="11" type="ORF">GON26_19155</name>
</gene>
<sequence length="711" mass="80854">MKNILLVISFLYTSLLFSQNEIQNQKKDSISALQEVIVSSKIGVTQIEPQKIRFNTSDLASQNGGTAGDILKSMPSVAMGGSPNHNRDIRLRGLSNGYTQVLINGKNSGISGNNRETVLDQIPASAIEYIEIITNPSAEYQGDGINGIVNIVLKKGYTNSTLKGNITFMADNADGYNGSLSLSQQKDKFGYIISYDRLQRTINNDKFVEKINSKNGIYDGTQLTNQLEEKTFLNENFRLNTNFGLWKNAVANAGLNYGRQLEVKDKNIDINTTKADESFKDSSIRTEPETKDNKYFEYIFDIKQTFKNNGVLKFAFNYLDFEQPKTKNINIQKLNANGTFSGNPTLQEETEMLKDNNYFGNIDYSMPIGKNNNLKAGYRLASLNRDLDNSIATFNHTTGNWDTAQTDDKNYSFTENTHALYITDEFKWKFFKINGGLRMEQTHLELESPIDAIYESRDYTMWLPNLTAQFNLDETQYIALGFGKRVRRPAFQDLNPFIDNRDPLVIKQGNPDLKPEYSYNYEIGYLKSFERFNAGVNIFYRDIHDLIQKVTTEDDNNILYEKPDNFAGAFLKGIELISSAKLTKWWTVNASYSYFESEINDDMFNGDALKDQVKYTAKLIMDFSLPQEFKVQLIGNLIGPKPSPQESEKELYFVDLGITKNFLKNGTFMLRVSDLFDTVTKQKTKIATNSVTYETENTQGQIVSAGVKWNF</sequence>
<dbReference type="InterPro" id="IPR012910">
    <property type="entry name" value="Plug_dom"/>
</dbReference>